<evidence type="ECO:0000256" key="2">
    <source>
        <dbReference type="ARBA" id="ARBA00004413"/>
    </source>
</evidence>
<evidence type="ECO:0000256" key="4">
    <source>
        <dbReference type="ARBA" id="ARBA00021870"/>
    </source>
</evidence>
<sequence>MASTKSSKQLTPAAKAAAVIISLGADEAAEVYKYLGEDEIETLSYEVAKLDRIPDENMQSIMEDFYGLCVTRKVVADGGVVYAKSILEKAFGPEKAEDYMNRVSQSLQTRAFEFIRKANYKSLASV</sequence>
<dbReference type="PANTHER" id="PTHR30534">
    <property type="entry name" value="FLAGELLAR MOTOR SWITCH PROTEIN FLIG"/>
    <property type="match status" value="1"/>
</dbReference>
<dbReference type="InterPro" id="IPR028263">
    <property type="entry name" value="FliG_N"/>
</dbReference>
<evidence type="ECO:0000256" key="8">
    <source>
        <dbReference type="ARBA" id="ARBA00023136"/>
    </source>
</evidence>
<evidence type="ECO:0000256" key="6">
    <source>
        <dbReference type="ARBA" id="ARBA00022500"/>
    </source>
</evidence>
<dbReference type="InterPro" id="IPR000090">
    <property type="entry name" value="Flg_Motor_Flig"/>
</dbReference>
<dbReference type="AlphaFoldDB" id="A0AA97H0B5"/>
<evidence type="ECO:0000256" key="1">
    <source>
        <dbReference type="ARBA" id="ARBA00004117"/>
    </source>
</evidence>
<dbReference type="Proteomes" id="UP001300604">
    <property type="component" value="Chromosome"/>
</dbReference>
<keyword evidence="5" id="KW-1003">Cell membrane</keyword>
<reference evidence="11" key="2">
    <citation type="submission" date="2024-06" db="EMBL/GenBank/DDBJ databases">
        <title>Caproicibacterium argilliputei sp. nov, a novel caproic acid producing anaerobic bacterium isolated from pit mud.</title>
        <authorList>
            <person name="Xia S."/>
        </authorList>
    </citation>
    <scope>NUCLEOTIDE SEQUENCE</scope>
    <source>
        <strain evidence="11">ZCY20-5</strain>
    </source>
</reference>
<keyword evidence="8" id="KW-0472">Membrane</keyword>
<proteinExistence type="inferred from homology"/>
<accession>A0AA97H0B5</accession>
<gene>
    <name evidence="11" type="ORF">PXC00_08540</name>
</gene>
<dbReference type="EMBL" id="CP135996">
    <property type="protein sequence ID" value="WOC31273.1"/>
    <property type="molecule type" value="Genomic_DNA"/>
</dbReference>
<dbReference type="GO" id="GO:0003774">
    <property type="term" value="F:cytoskeletal motor activity"/>
    <property type="evidence" value="ECO:0007669"/>
    <property type="project" value="InterPro"/>
</dbReference>
<dbReference type="GO" id="GO:0071973">
    <property type="term" value="P:bacterial-type flagellum-dependent cell motility"/>
    <property type="evidence" value="ECO:0007669"/>
    <property type="project" value="InterPro"/>
</dbReference>
<dbReference type="InterPro" id="IPR011002">
    <property type="entry name" value="FliG_a-hlx"/>
</dbReference>
<dbReference type="GO" id="GO:0006935">
    <property type="term" value="P:chemotaxis"/>
    <property type="evidence" value="ECO:0007669"/>
    <property type="project" value="UniProtKB-KW"/>
</dbReference>
<dbReference type="Gene3D" id="1.10.220.30">
    <property type="match status" value="1"/>
</dbReference>
<protein>
    <recommendedName>
        <fullName evidence="4">Flagellar motor switch protein FliG</fullName>
    </recommendedName>
</protein>
<keyword evidence="12" id="KW-1185">Reference proteome</keyword>
<dbReference type="KEGG" id="carl:PXC00_08540"/>
<evidence type="ECO:0000313" key="12">
    <source>
        <dbReference type="Proteomes" id="UP001300604"/>
    </source>
</evidence>
<comment type="similarity">
    <text evidence="3">Belongs to the FliG family.</text>
</comment>
<evidence type="ECO:0000313" key="11">
    <source>
        <dbReference type="EMBL" id="WOC31273.1"/>
    </source>
</evidence>
<organism evidence="11 12">
    <name type="scientific">Caproicibacterium argilliputei</name>
    <dbReference type="NCBI Taxonomy" id="3030016"/>
    <lineage>
        <taxon>Bacteria</taxon>
        <taxon>Bacillati</taxon>
        <taxon>Bacillota</taxon>
        <taxon>Clostridia</taxon>
        <taxon>Eubacteriales</taxon>
        <taxon>Oscillospiraceae</taxon>
        <taxon>Caproicibacterium</taxon>
    </lineage>
</organism>
<dbReference type="PANTHER" id="PTHR30534:SF0">
    <property type="entry name" value="FLAGELLAR MOTOR SWITCH PROTEIN FLIG"/>
    <property type="match status" value="1"/>
</dbReference>
<keyword evidence="6" id="KW-0145">Chemotaxis</keyword>
<dbReference type="GO" id="GO:0009425">
    <property type="term" value="C:bacterial-type flagellum basal body"/>
    <property type="evidence" value="ECO:0007669"/>
    <property type="project" value="UniProtKB-SubCell"/>
</dbReference>
<evidence type="ECO:0000256" key="5">
    <source>
        <dbReference type="ARBA" id="ARBA00022475"/>
    </source>
</evidence>
<evidence type="ECO:0000256" key="7">
    <source>
        <dbReference type="ARBA" id="ARBA00022779"/>
    </source>
</evidence>
<dbReference type="PRINTS" id="PR00954">
    <property type="entry name" value="FLGMOTORFLIG"/>
</dbReference>
<dbReference type="GO" id="GO:0005886">
    <property type="term" value="C:plasma membrane"/>
    <property type="evidence" value="ECO:0007669"/>
    <property type="project" value="UniProtKB-SubCell"/>
</dbReference>
<evidence type="ECO:0000256" key="9">
    <source>
        <dbReference type="ARBA" id="ARBA00023143"/>
    </source>
</evidence>
<dbReference type="Pfam" id="PF14842">
    <property type="entry name" value="FliG_N"/>
    <property type="match status" value="1"/>
</dbReference>
<dbReference type="RefSeq" id="WP_316934915.1">
    <property type="nucleotide sequence ID" value="NZ_CP135996.1"/>
</dbReference>
<evidence type="ECO:0000259" key="10">
    <source>
        <dbReference type="Pfam" id="PF14842"/>
    </source>
</evidence>
<keyword evidence="7" id="KW-0283">Flagellar rotation</keyword>
<feature type="domain" description="Flagellar motor switch protein FliG N-terminal" evidence="10">
    <location>
        <begin position="9"/>
        <end position="112"/>
    </location>
</feature>
<evidence type="ECO:0000256" key="3">
    <source>
        <dbReference type="ARBA" id="ARBA00010299"/>
    </source>
</evidence>
<dbReference type="SUPFAM" id="SSF48029">
    <property type="entry name" value="FliG"/>
    <property type="match status" value="1"/>
</dbReference>
<reference evidence="11" key="1">
    <citation type="submission" date="2023-09" db="EMBL/GenBank/DDBJ databases">
        <authorList>
            <person name="Zeng C."/>
        </authorList>
    </citation>
    <scope>NUCLEOTIDE SEQUENCE</scope>
    <source>
        <strain evidence="11">ZCY20-5</strain>
    </source>
</reference>
<keyword evidence="9" id="KW-0975">Bacterial flagellum</keyword>
<comment type="subcellular location">
    <subcellularLocation>
        <location evidence="1">Bacterial flagellum basal body</location>
    </subcellularLocation>
    <subcellularLocation>
        <location evidence="2">Cell membrane</location>
        <topology evidence="2">Peripheral membrane protein</topology>
        <orientation evidence="2">Cytoplasmic side</orientation>
    </subcellularLocation>
</comment>
<name>A0AA97H0B5_9FIRM</name>